<feature type="compositionally biased region" description="Polar residues" evidence="1">
    <location>
        <begin position="358"/>
        <end position="374"/>
    </location>
</feature>
<feature type="compositionally biased region" description="Pro residues" evidence="1">
    <location>
        <begin position="89"/>
        <end position="103"/>
    </location>
</feature>
<gene>
    <name evidence="2" type="ORF">PCANC_11047</name>
</gene>
<dbReference type="PANTHER" id="PTHR33324">
    <property type="entry name" value="EXPRESSED PROTEIN"/>
    <property type="match status" value="1"/>
</dbReference>
<evidence type="ECO:0000256" key="1">
    <source>
        <dbReference type="SAM" id="MobiDB-lite"/>
    </source>
</evidence>
<name>A0A2N5UW70_9BASI</name>
<feature type="compositionally biased region" description="Basic residues" evidence="1">
    <location>
        <begin position="52"/>
        <end position="70"/>
    </location>
</feature>
<dbReference type="PANTHER" id="PTHR33324:SF2">
    <property type="entry name" value="MYB_SANT-LIKE DNA-BINDING DOMAIN-CONTAINING PROTEIN"/>
    <property type="match status" value="1"/>
</dbReference>
<sequence>MYWENEEATRCRSTPRVGCSSGAGGERASLSGSGGTSPTGATCKGCLPGRQRTGHSSRIKHRRQLQKSHQHSPGFFASSDLLPATLHPTIPPPSSPKRPPPTTTTPLHPLSHQQRHHQSTPPPPAAASYRYDHTHHQFAFDWLTVEGNYQKWRGGDMIKRDICEEVLIYLAKNSFEDQARNWKGVEQQINRLEKKFRDALAFKDQTGQGIIEEAEELQRQVGDPGNDSEAENFVAQAKTKTKAMIRKCCPYFYELEPVMGDRPSAAPLAYMERGGGNPGGGGSGNHTGMDEDRGRSDLDLNMHAPSSDDESLPSDPGLSGEQTQSTRTTQGPAVNQTPGNSQQQSRQPASSQSLQSSCRPGSTSSAPPQVSGSSARKRKTYAKQIASGFLPSKKEMAADRAASNDVA</sequence>
<evidence type="ECO:0000313" key="2">
    <source>
        <dbReference type="EMBL" id="PLW41876.1"/>
    </source>
</evidence>
<keyword evidence="3" id="KW-1185">Reference proteome</keyword>
<feature type="compositionally biased region" description="Low complexity" evidence="1">
    <location>
        <begin position="341"/>
        <end position="357"/>
    </location>
</feature>
<organism evidence="2 3">
    <name type="scientific">Puccinia coronata f. sp. avenae</name>
    <dbReference type="NCBI Taxonomy" id="200324"/>
    <lineage>
        <taxon>Eukaryota</taxon>
        <taxon>Fungi</taxon>
        <taxon>Dikarya</taxon>
        <taxon>Basidiomycota</taxon>
        <taxon>Pucciniomycotina</taxon>
        <taxon>Pucciniomycetes</taxon>
        <taxon>Pucciniales</taxon>
        <taxon>Pucciniaceae</taxon>
        <taxon>Puccinia</taxon>
    </lineage>
</organism>
<feature type="region of interest" description="Disordered" evidence="1">
    <location>
        <begin position="266"/>
        <end position="407"/>
    </location>
</feature>
<accession>A0A2N5UW70</accession>
<proteinExistence type="predicted"/>
<feature type="region of interest" description="Disordered" evidence="1">
    <location>
        <begin position="1"/>
        <end position="129"/>
    </location>
</feature>
<evidence type="ECO:0000313" key="3">
    <source>
        <dbReference type="Proteomes" id="UP000235388"/>
    </source>
</evidence>
<feature type="compositionally biased region" description="Polar residues" evidence="1">
    <location>
        <begin position="320"/>
        <end position="340"/>
    </location>
</feature>
<dbReference type="AlphaFoldDB" id="A0A2N5UW70"/>
<comment type="caution">
    <text evidence="2">The sequence shown here is derived from an EMBL/GenBank/DDBJ whole genome shotgun (WGS) entry which is preliminary data.</text>
</comment>
<dbReference type="OrthoDB" id="2506645at2759"/>
<dbReference type="EMBL" id="PGCJ01000164">
    <property type="protein sequence ID" value="PLW41876.1"/>
    <property type="molecule type" value="Genomic_DNA"/>
</dbReference>
<protein>
    <submittedName>
        <fullName evidence="2">Uncharacterized protein</fullName>
    </submittedName>
</protein>
<reference evidence="2 3" key="1">
    <citation type="submission" date="2017-11" db="EMBL/GenBank/DDBJ databases">
        <title>De novo assembly and phasing of dikaryotic genomes from two isolates of Puccinia coronata f. sp. avenae, the causal agent of oat crown rust.</title>
        <authorList>
            <person name="Miller M.E."/>
            <person name="Zhang Y."/>
            <person name="Omidvar V."/>
            <person name="Sperschneider J."/>
            <person name="Schwessinger B."/>
            <person name="Raley C."/>
            <person name="Palmer J.M."/>
            <person name="Garnica D."/>
            <person name="Upadhyaya N."/>
            <person name="Rathjen J."/>
            <person name="Taylor J.M."/>
            <person name="Park R.F."/>
            <person name="Dodds P.N."/>
            <person name="Hirsch C.D."/>
            <person name="Kianian S.F."/>
            <person name="Figueroa M."/>
        </authorList>
    </citation>
    <scope>NUCLEOTIDE SEQUENCE [LARGE SCALE GENOMIC DNA]</scope>
    <source>
        <strain evidence="2">12NC29</strain>
    </source>
</reference>
<feature type="compositionally biased region" description="Basic and acidic residues" evidence="1">
    <location>
        <begin position="288"/>
        <end position="300"/>
    </location>
</feature>
<feature type="compositionally biased region" description="Gly residues" evidence="1">
    <location>
        <begin position="273"/>
        <end position="285"/>
    </location>
</feature>
<dbReference type="Proteomes" id="UP000235388">
    <property type="component" value="Unassembled WGS sequence"/>
</dbReference>